<evidence type="ECO:0000313" key="9">
    <source>
        <dbReference type="EMBL" id="WLF51393.1"/>
    </source>
</evidence>
<dbReference type="PROSITE" id="PS50850">
    <property type="entry name" value="MFS"/>
    <property type="match status" value="1"/>
</dbReference>
<feature type="domain" description="Major facilitator superfamily (MFS) profile" evidence="7">
    <location>
        <begin position="15"/>
        <end position="399"/>
    </location>
</feature>
<feature type="transmembrane region" description="Helical" evidence="6">
    <location>
        <begin position="377"/>
        <end position="396"/>
    </location>
</feature>
<name>A0AAX3YQX0_RHOOP</name>
<feature type="transmembrane region" description="Helical" evidence="6">
    <location>
        <begin position="12"/>
        <end position="37"/>
    </location>
</feature>
<protein>
    <submittedName>
        <fullName evidence="9">MFS transporter</fullName>
    </submittedName>
</protein>
<feature type="transmembrane region" description="Helical" evidence="6">
    <location>
        <begin position="140"/>
        <end position="160"/>
    </location>
</feature>
<dbReference type="Proteomes" id="UP001231166">
    <property type="component" value="Plasmid pRho-VOC14-C342"/>
</dbReference>
<dbReference type="InterPro" id="IPR036259">
    <property type="entry name" value="MFS_trans_sf"/>
</dbReference>
<dbReference type="InterPro" id="IPR050327">
    <property type="entry name" value="Proton-linked_MCT"/>
</dbReference>
<evidence type="ECO:0000256" key="3">
    <source>
        <dbReference type="ARBA" id="ARBA00022989"/>
    </source>
</evidence>
<feature type="transmembrane region" description="Helical" evidence="6">
    <location>
        <begin position="259"/>
        <end position="281"/>
    </location>
</feature>
<dbReference type="InterPro" id="IPR020846">
    <property type="entry name" value="MFS_dom"/>
</dbReference>
<dbReference type="GO" id="GO:0005886">
    <property type="term" value="C:plasma membrane"/>
    <property type="evidence" value="ECO:0007669"/>
    <property type="project" value="UniProtKB-SubCell"/>
</dbReference>
<feature type="transmembrane region" description="Helical" evidence="6">
    <location>
        <begin position="288"/>
        <end position="306"/>
    </location>
</feature>
<evidence type="ECO:0000259" key="7">
    <source>
        <dbReference type="PROSITE" id="PS50850"/>
    </source>
</evidence>
<organism evidence="9 11">
    <name type="scientific">Rhodococcus opacus</name>
    <name type="common">Nocardia opaca</name>
    <dbReference type="NCBI Taxonomy" id="37919"/>
    <lineage>
        <taxon>Bacteria</taxon>
        <taxon>Bacillati</taxon>
        <taxon>Actinomycetota</taxon>
        <taxon>Actinomycetes</taxon>
        <taxon>Mycobacteriales</taxon>
        <taxon>Nocardiaceae</taxon>
        <taxon>Rhodococcus</taxon>
    </lineage>
</organism>
<dbReference type="PANTHER" id="PTHR11360">
    <property type="entry name" value="MONOCARBOXYLATE TRANSPORTER"/>
    <property type="match status" value="1"/>
</dbReference>
<keyword evidence="2 6" id="KW-0812">Transmembrane</keyword>
<evidence type="ECO:0000313" key="8">
    <source>
        <dbReference type="EMBL" id="MCZ4587612.1"/>
    </source>
</evidence>
<proteinExistence type="predicted"/>
<feature type="region of interest" description="Disordered" evidence="5">
    <location>
        <begin position="404"/>
        <end position="423"/>
    </location>
</feature>
<dbReference type="EMBL" id="CP130954">
    <property type="protein sequence ID" value="WLF51393.1"/>
    <property type="molecule type" value="Genomic_DNA"/>
</dbReference>
<evidence type="ECO:0000256" key="6">
    <source>
        <dbReference type="SAM" id="Phobius"/>
    </source>
</evidence>
<reference evidence="8" key="1">
    <citation type="submission" date="2022-12" db="EMBL/GenBank/DDBJ databases">
        <authorList>
            <person name="Krivoruchko A.V."/>
            <person name="Elkin A."/>
        </authorList>
    </citation>
    <scope>NUCLEOTIDE SEQUENCE</scope>
    <source>
        <strain evidence="8">IEGM 249</strain>
    </source>
</reference>
<sequence length="423" mass="43623">MSFRDELSHHWNILVAAVIGIGLGAIALPTAAISIFMRDIQSDFGWSRTAISLTSTVTISGLALSAPLVGWLADRYPIQRIVGFSMAAMAGFFLILSRAGDQLLPYMITFGIMALLAAGASTVPYARIVSLAFTHNRGKALGLAMVGNGLSGIGLPLLLVPLVDIHGWRSGFVALALIALIAMAVIVGLLRGAASPVAASSSTRDSSASEVGFTLREALSSQVFRRLAASFLLAALAAAGLQLHFVSILGDNGLSAASIAWYASSIGVVLAITRVGTGFLLDLFPAQIVSATVMGIGAIAVGGFALTGPGGAPLGAVAIGLTVGAEIDMIGYFTSRYFGFVAYGRVYGLLYATVLVGSAISPLLYGTIKDQLGNYDIALFGSILLLLICAALLLTLRRHPYPTAAATPSPTTKHSPPATITGT</sequence>
<feature type="transmembrane region" description="Helical" evidence="6">
    <location>
        <begin position="312"/>
        <end position="334"/>
    </location>
</feature>
<geneLocation type="plasmid" evidence="9 11">
    <name>pRho-VOC14-C342</name>
</geneLocation>
<dbReference type="InterPro" id="IPR011701">
    <property type="entry name" value="MFS"/>
</dbReference>
<feature type="transmembrane region" description="Helical" evidence="6">
    <location>
        <begin position="49"/>
        <end position="69"/>
    </location>
</feature>
<dbReference type="Pfam" id="PF07690">
    <property type="entry name" value="MFS_1"/>
    <property type="match status" value="1"/>
</dbReference>
<dbReference type="SUPFAM" id="SSF103473">
    <property type="entry name" value="MFS general substrate transporter"/>
    <property type="match status" value="1"/>
</dbReference>
<dbReference type="GO" id="GO:0022857">
    <property type="term" value="F:transmembrane transporter activity"/>
    <property type="evidence" value="ECO:0007669"/>
    <property type="project" value="InterPro"/>
</dbReference>
<dbReference type="Gene3D" id="1.20.1250.20">
    <property type="entry name" value="MFS general substrate transporter like domains"/>
    <property type="match status" value="2"/>
</dbReference>
<evidence type="ECO:0000313" key="11">
    <source>
        <dbReference type="Proteomes" id="UP001231166"/>
    </source>
</evidence>
<evidence type="ECO:0000256" key="2">
    <source>
        <dbReference type="ARBA" id="ARBA00022692"/>
    </source>
</evidence>
<evidence type="ECO:0000313" key="10">
    <source>
        <dbReference type="Proteomes" id="UP001066327"/>
    </source>
</evidence>
<evidence type="ECO:0000256" key="5">
    <source>
        <dbReference type="SAM" id="MobiDB-lite"/>
    </source>
</evidence>
<feature type="transmembrane region" description="Helical" evidence="6">
    <location>
        <begin position="227"/>
        <end position="247"/>
    </location>
</feature>
<evidence type="ECO:0000256" key="1">
    <source>
        <dbReference type="ARBA" id="ARBA00004651"/>
    </source>
</evidence>
<keyword evidence="9" id="KW-0614">Plasmid</keyword>
<reference evidence="9" key="2">
    <citation type="submission" date="2023-07" db="EMBL/GenBank/DDBJ databases">
        <title>Genomic analysis of Rhodococcus opacus VOC-14 with glycol ethers degradation activity.</title>
        <authorList>
            <person name="Narkevich D.A."/>
            <person name="Hlushen A.M."/>
            <person name="Akhremchuk A.E."/>
            <person name="Sikolenko M.A."/>
            <person name="Valentovich L.N."/>
        </authorList>
    </citation>
    <scope>NUCLEOTIDE SEQUENCE</scope>
    <source>
        <strain evidence="9">VOC-14</strain>
        <plasmid evidence="9">pRho-VOC14-C342</plasmid>
    </source>
</reference>
<feature type="transmembrane region" description="Helical" evidence="6">
    <location>
        <begin position="172"/>
        <end position="194"/>
    </location>
</feature>
<feature type="transmembrane region" description="Helical" evidence="6">
    <location>
        <begin position="106"/>
        <end position="128"/>
    </location>
</feature>
<comment type="subcellular location">
    <subcellularLocation>
        <location evidence="1">Cell membrane</location>
        <topology evidence="1">Multi-pass membrane protein</topology>
    </subcellularLocation>
</comment>
<dbReference type="RefSeq" id="WP_269591964.1">
    <property type="nucleotide sequence ID" value="NZ_CP130954.1"/>
</dbReference>
<gene>
    <name evidence="8" type="ORF">O4328_28660</name>
    <name evidence="9" type="ORF">Q5707_37605</name>
</gene>
<evidence type="ECO:0000256" key="4">
    <source>
        <dbReference type="ARBA" id="ARBA00023136"/>
    </source>
</evidence>
<dbReference type="EMBL" id="JAPWIS010000017">
    <property type="protein sequence ID" value="MCZ4587612.1"/>
    <property type="molecule type" value="Genomic_DNA"/>
</dbReference>
<feature type="transmembrane region" description="Helical" evidence="6">
    <location>
        <begin position="81"/>
        <end position="100"/>
    </location>
</feature>
<dbReference type="Proteomes" id="UP001066327">
    <property type="component" value="Unassembled WGS sequence"/>
</dbReference>
<keyword evidence="3 6" id="KW-1133">Transmembrane helix</keyword>
<feature type="transmembrane region" description="Helical" evidence="6">
    <location>
        <begin position="346"/>
        <end position="365"/>
    </location>
</feature>
<dbReference type="AlphaFoldDB" id="A0AAX3YQX0"/>
<keyword evidence="10" id="KW-1185">Reference proteome</keyword>
<keyword evidence="4 6" id="KW-0472">Membrane</keyword>
<accession>A0AAX3YQX0</accession>